<protein>
    <submittedName>
        <fullName evidence="3">40732_t:CDS:1</fullName>
    </submittedName>
</protein>
<dbReference type="InterPro" id="IPR011009">
    <property type="entry name" value="Kinase-like_dom_sf"/>
</dbReference>
<reference evidence="3 4" key="1">
    <citation type="submission" date="2021-06" db="EMBL/GenBank/DDBJ databases">
        <authorList>
            <person name="Kallberg Y."/>
            <person name="Tangrot J."/>
            <person name="Rosling A."/>
        </authorList>
    </citation>
    <scope>NUCLEOTIDE SEQUENCE [LARGE SCALE GENOMIC DNA]</scope>
    <source>
        <strain evidence="3 4">120-4 pot B 10/14</strain>
    </source>
</reference>
<dbReference type="SUPFAM" id="SSF56112">
    <property type="entry name" value="Protein kinase-like (PK-like)"/>
    <property type="match status" value="2"/>
</dbReference>
<dbReference type="InterPro" id="IPR000719">
    <property type="entry name" value="Prot_kinase_dom"/>
</dbReference>
<dbReference type="PROSITE" id="PS50011">
    <property type="entry name" value="PROTEIN_KINASE_DOM"/>
    <property type="match status" value="1"/>
</dbReference>
<organism evidence="3 4">
    <name type="scientific">Gigaspora margarita</name>
    <dbReference type="NCBI Taxonomy" id="4874"/>
    <lineage>
        <taxon>Eukaryota</taxon>
        <taxon>Fungi</taxon>
        <taxon>Fungi incertae sedis</taxon>
        <taxon>Mucoromycota</taxon>
        <taxon>Glomeromycotina</taxon>
        <taxon>Glomeromycetes</taxon>
        <taxon>Diversisporales</taxon>
        <taxon>Gigasporaceae</taxon>
        <taxon>Gigaspora</taxon>
    </lineage>
</organism>
<dbReference type="Gene3D" id="1.20.930.20">
    <property type="entry name" value="Adaptor protein Cbl, N-terminal domain"/>
    <property type="match status" value="1"/>
</dbReference>
<dbReference type="Gene3D" id="1.10.510.10">
    <property type="entry name" value="Transferase(Phosphotransferase) domain 1"/>
    <property type="match status" value="3"/>
</dbReference>
<dbReference type="InterPro" id="IPR051681">
    <property type="entry name" value="Ser/Thr_Kinases-Pseudokinases"/>
</dbReference>
<feature type="domain" description="Protein kinase" evidence="2">
    <location>
        <begin position="181"/>
        <end position="641"/>
    </location>
</feature>
<evidence type="ECO:0000256" key="1">
    <source>
        <dbReference type="PROSITE-ProRule" id="PRU10141"/>
    </source>
</evidence>
<proteinExistence type="predicted"/>
<gene>
    <name evidence="3" type="ORF">GMARGA_LOCUS5380</name>
</gene>
<keyword evidence="4" id="KW-1185">Reference proteome</keyword>
<dbReference type="PROSITE" id="PS00107">
    <property type="entry name" value="PROTEIN_KINASE_ATP"/>
    <property type="match status" value="1"/>
</dbReference>
<dbReference type="EMBL" id="CAJVQB010002280">
    <property type="protein sequence ID" value="CAG8568808.1"/>
    <property type="molecule type" value="Genomic_DNA"/>
</dbReference>
<dbReference type="Proteomes" id="UP000789901">
    <property type="component" value="Unassembled WGS sequence"/>
</dbReference>
<dbReference type="PROSITE" id="PS00109">
    <property type="entry name" value="PROTEIN_KINASE_TYR"/>
    <property type="match status" value="1"/>
</dbReference>
<dbReference type="InterPro" id="IPR001245">
    <property type="entry name" value="Ser-Thr/Tyr_kinase_cat_dom"/>
</dbReference>
<feature type="binding site" evidence="1">
    <location>
        <position position="542"/>
    </location>
    <ligand>
        <name>ATP</name>
        <dbReference type="ChEBI" id="CHEBI:30616"/>
    </ligand>
</feature>
<accession>A0ABN7UFJ5</accession>
<keyword evidence="1" id="KW-0067">ATP-binding</keyword>
<keyword evidence="1" id="KW-0547">Nucleotide-binding</keyword>
<dbReference type="PANTHER" id="PTHR44329">
    <property type="entry name" value="SERINE/THREONINE-PROTEIN KINASE TNNI3K-RELATED"/>
    <property type="match status" value="1"/>
</dbReference>
<dbReference type="Pfam" id="PF07714">
    <property type="entry name" value="PK_Tyr_Ser-Thr"/>
    <property type="match status" value="1"/>
</dbReference>
<dbReference type="Pfam" id="PF00069">
    <property type="entry name" value="Pkinase"/>
    <property type="match status" value="1"/>
</dbReference>
<evidence type="ECO:0000313" key="3">
    <source>
        <dbReference type="EMBL" id="CAG8568808.1"/>
    </source>
</evidence>
<dbReference type="InterPro" id="IPR036537">
    <property type="entry name" value="Adaptor_Cbl_N_dom_sf"/>
</dbReference>
<name>A0ABN7UFJ5_GIGMA</name>
<evidence type="ECO:0000259" key="2">
    <source>
        <dbReference type="PROSITE" id="PS50011"/>
    </source>
</evidence>
<dbReference type="InterPro" id="IPR017441">
    <property type="entry name" value="Protein_kinase_ATP_BS"/>
</dbReference>
<dbReference type="InterPro" id="IPR008266">
    <property type="entry name" value="Tyr_kinase_AS"/>
</dbReference>
<comment type="caution">
    <text evidence="3">The sequence shown here is derived from an EMBL/GenBank/DDBJ whole genome shotgun (WGS) entry which is preliminary data.</text>
</comment>
<sequence>MQADAILFSQIINEVSSIRTICENAQYNRNICNSLYNIVASTIDKLKLENKIFNKEHNQYFIPFLKNARVFIENVSKLEEYLKINDSNEIQILFSNIIIELKASMEQLNFQVDIPNCKNILERDISGMDKFLIEIKDIESLRNRINDLIEIIKKSKDVSLQNINLNLKFSSDVTVIDKTRYVINEIVPTELTDPSIPLIKEKNHIVIKKVYGNCEVACKQISINHDKEIQTNRAILVKLQTSPNILKFYGTYINENCVTVVSEWVELGSLKEVYENGQIRFDKKIQIATKICRGIMFLHTCTILHHDIRCENILITKNFEPKITNFEYSRFMDREKSISFDELLERVRWAAPEKLKHTNLHTSACDIFRHVLAGKRENLKFELNTEEIKDLQCKYTEIIESAWRHDLNLRENFWSIFLRLSSLENIKLNCFTEIPEYAKVSEVSLKDDSTNSIEINEHSTYNLPVAVTPAPSAALAVEIFKRMCTNTNPSEIKYSERAWTALENNHIKTFDSSKFSIIKEIGRGGFGVVYLAMHCGITIAVKRLFTYDDIKSFVNEKWDIYSLGALFWKLTSGIPPFANYNDVGIILLIRANHREKPIPNTPPSYVDLYQKCWDPEPKRRPTIDEIEVKLERLLNEDIEFIENCITRDSHKEIPESIHNSGQDQLYLSDRINKPKVWNVAGCTTL</sequence>
<evidence type="ECO:0000313" key="4">
    <source>
        <dbReference type="Proteomes" id="UP000789901"/>
    </source>
</evidence>